<dbReference type="Gene3D" id="3.40.50.2000">
    <property type="entry name" value="Glycogen Phosphorylase B"/>
    <property type="match status" value="2"/>
</dbReference>
<evidence type="ECO:0000259" key="1">
    <source>
        <dbReference type="Pfam" id="PF00534"/>
    </source>
</evidence>
<dbReference type="Pfam" id="PF00534">
    <property type="entry name" value="Glycos_transf_1"/>
    <property type="match status" value="1"/>
</dbReference>
<evidence type="ECO:0000313" key="2">
    <source>
        <dbReference type="EMBL" id="KAB2439571.1"/>
    </source>
</evidence>
<name>A0A7V7S2A1_9BACI</name>
<dbReference type="CDD" id="cd03811">
    <property type="entry name" value="GT4_GT28_WabH-like"/>
    <property type="match status" value="1"/>
</dbReference>
<proteinExistence type="predicted"/>
<dbReference type="GO" id="GO:0016757">
    <property type="term" value="F:glycosyltransferase activity"/>
    <property type="evidence" value="ECO:0007669"/>
    <property type="project" value="InterPro"/>
</dbReference>
<dbReference type="PANTHER" id="PTHR12526:SF630">
    <property type="entry name" value="GLYCOSYLTRANSFERASE"/>
    <property type="match status" value="1"/>
</dbReference>
<dbReference type="EMBL" id="WBPG01000033">
    <property type="protein sequence ID" value="KAB2439571.1"/>
    <property type="molecule type" value="Genomic_DNA"/>
</dbReference>
<dbReference type="Proteomes" id="UP000470409">
    <property type="component" value="Unassembled WGS sequence"/>
</dbReference>
<gene>
    <name evidence="2" type="ORF">F8163_29170</name>
</gene>
<comment type="caution">
    <text evidence="2">The sequence shown here is derived from an EMBL/GenBank/DDBJ whole genome shotgun (WGS) entry which is preliminary data.</text>
</comment>
<protein>
    <submittedName>
        <fullName evidence="2">Glycosyltransferase</fullName>
    </submittedName>
</protein>
<sequence>MKKKVLISMYSLNIGGAERSLIGLLETFDYKKYDVDLFLYRHEGEFIDFIPKEVNLLPIIKEYTTFERPIKDIVKEGHISLGCMRILAKLKTKIKNKEGNNGQGTYKQMQYTWQYSMPFLPKLSKSYDVAISFLGPHNFIIDKVKAKIKIGWNHTDYFTIVNPDKPLDENMWNKLNYIVNVSKECQESFLKVFPNLKQKVVVIENILSTKFVKEQSREDVGSEMPNDGGIKICSVGRLSHAKGFDMAILACEELMKLGYDLKWYVIGYGSEEDSIKELIKEKNMSDRFILLGKKINPYPYIKKCDIYCQPSRYEGKAVTVREAQILGKPVVITNFPTAKSQLSHSFDGLITPMGVEGIVNGLRKPIEDTDLRNRLTINTLTVDYGNSNEIQKLYQIINEVG</sequence>
<organism evidence="2 3">
    <name type="scientific">Bacillus luti</name>
    <dbReference type="NCBI Taxonomy" id="2026191"/>
    <lineage>
        <taxon>Bacteria</taxon>
        <taxon>Bacillati</taxon>
        <taxon>Bacillota</taxon>
        <taxon>Bacilli</taxon>
        <taxon>Bacillales</taxon>
        <taxon>Bacillaceae</taxon>
        <taxon>Bacillus</taxon>
        <taxon>Bacillus cereus group</taxon>
    </lineage>
</organism>
<keyword evidence="2" id="KW-0808">Transferase</keyword>
<dbReference type="SUPFAM" id="SSF53756">
    <property type="entry name" value="UDP-Glycosyltransferase/glycogen phosphorylase"/>
    <property type="match status" value="1"/>
</dbReference>
<evidence type="ECO:0000313" key="3">
    <source>
        <dbReference type="Proteomes" id="UP000470409"/>
    </source>
</evidence>
<dbReference type="InterPro" id="IPR001296">
    <property type="entry name" value="Glyco_trans_1"/>
</dbReference>
<reference evidence="2 3" key="1">
    <citation type="submission" date="2019-10" db="EMBL/GenBank/DDBJ databases">
        <title>Bacillus from the desert of Cuatro Cinegas, Coahuila.</title>
        <authorList>
            <person name="Olmedo-Alvarez G."/>
            <person name="Saldana S."/>
            <person name="Barcelo D."/>
        </authorList>
    </citation>
    <scope>NUCLEOTIDE SEQUENCE [LARGE SCALE GENOMIC DNA]</scope>
    <source>
        <strain evidence="2 3">CH155b_5T</strain>
    </source>
</reference>
<dbReference type="RefSeq" id="WP_151628422.1">
    <property type="nucleotide sequence ID" value="NZ_WBPG01000033.1"/>
</dbReference>
<feature type="domain" description="Glycosyl transferase family 1" evidence="1">
    <location>
        <begin position="224"/>
        <end position="378"/>
    </location>
</feature>
<dbReference type="PANTHER" id="PTHR12526">
    <property type="entry name" value="GLYCOSYLTRANSFERASE"/>
    <property type="match status" value="1"/>
</dbReference>
<dbReference type="AlphaFoldDB" id="A0A7V7S2A1"/>
<accession>A0A7V7S2A1</accession>